<accession>A0A9D4DQT1</accession>
<proteinExistence type="predicted"/>
<dbReference type="EMBL" id="JAIWYP010000010">
    <property type="protein sequence ID" value="KAH3753794.1"/>
    <property type="molecule type" value="Genomic_DNA"/>
</dbReference>
<name>A0A9D4DQT1_DREPO</name>
<protein>
    <submittedName>
        <fullName evidence="1">Uncharacterized protein</fullName>
    </submittedName>
</protein>
<comment type="caution">
    <text evidence="1">The sequence shown here is derived from an EMBL/GenBank/DDBJ whole genome shotgun (WGS) entry which is preliminary data.</text>
</comment>
<sequence length="74" mass="8043">MEPKTTAIEAKITTTFNANNVPTYPSQSKDNLDKTWCNGQNCLAIKDAKFDANTNTCICMASGSTHNPKKLGFS</sequence>
<gene>
    <name evidence="1" type="ORF">DPMN_188444</name>
</gene>
<evidence type="ECO:0000313" key="2">
    <source>
        <dbReference type="Proteomes" id="UP000828390"/>
    </source>
</evidence>
<organism evidence="1 2">
    <name type="scientific">Dreissena polymorpha</name>
    <name type="common">Zebra mussel</name>
    <name type="synonym">Mytilus polymorpha</name>
    <dbReference type="NCBI Taxonomy" id="45954"/>
    <lineage>
        <taxon>Eukaryota</taxon>
        <taxon>Metazoa</taxon>
        <taxon>Spiralia</taxon>
        <taxon>Lophotrochozoa</taxon>
        <taxon>Mollusca</taxon>
        <taxon>Bivalvia</taxon>
        <taxon>Autobranchia</taxon>
        <taxon>Heteroconchia</taxon>
        <taxon>Euheterodonta</taxon>
        <taxon>Imparidentia</taxon>
        <taxon>Neoheterodontei</taxon>
        <taxon>Myida</taxon>
        <taxon>Dreissenoidea</taxon>
        <taxon>Dreissenidae</taxon>
        <taxon>Dreissena</taxon>
    </lineage>
</organism>
<dbReference type="AlphaFoldDB" id="A0A9D4DQT1"/>
<dbReference type="Proteomes" id="UP000828390">
    <property type="component" value="Unassembled WGS sequence"/>
</dbReference>
<reference evidence="1" key="1">
    <citation type="journal article" date="2019" name="bioRxiv">
        <title>The Genome of the Zebra Mussel, Dreissena polymorpha: A Resource for Invasive Species Research.</title>
        <authorList>
            <person name="McCartney M.A."/>
            <person name="Auch B."/>
            <person name="Kono T."/>
            <person name="Mallez S."/>
            <person name="Zhang Y."/>
            <person name="Obille A."/>
            <person name="Becker A."/>
            <person name="Abrahante J.E."/>
            <person name="Garbe J."/>
            <person name="Badalamenti J.P."/>
            <person name="Herman A."/>
            <person name="Mangelson H."/>
            <person name="Liachko I."/>
            <person name="Sullivan S."/>
            <person name="Sone E.D."/>
            <person name="Koren S."/>
            <person name="Silverstein K.A.T."/>
            <person name="Beckman K.B."/>
            <person name="Gohl D.M."/>
        </authorList>
    </citation>
    <scope>NUCLEOTIDE SEQUENCE</scope>
    <source>
        <strain evidence="1">Duluth1</strain>
        <tissue evidence="1">Whole animal</tissue>
    </source>
</reference>
<keyword evidence="2" id="KW-1185">Reference proteome</keyword>
<reference evidence="1" key="2">
    <citation type="submission" date="2020-11" db="EMBL/GenBank/DDBJ databases">
        <authorList>
            <person name="McCartney M.A."/>
            <person name="Auch B."/>
            <person name="Kono T."/>
            <person name="Mallez S."/>
            <person name="Becker A."/>
            <person name="Gohl D.M."/>
            <person name="Silverstein K.A.T."/>
            <person name="Koren S."/>
            <person name="Bechman K.B."/>
            <person name="Herman A."/>
            <person name="Abrahante J.E."/>
            <person name="Garbe J."/>
        </authorList>
    </citation>
    <scope>NUCLEOTIDE SEQUENCE</scope>
    <source>
        <strain evidence="1">Duluth1</strain>
        <tissue evidence="1">Whole animal</tissue>
    </source>
</reference>
<evidence type="ECO:0000313" key="1">
    <source>
        <dbReference type="EMBL" id="KAH3753794.1"/>
    </source>
</evidence>